<dbReference type="Pfam" id="PF07299">
    <property type="entry name" value="EF-G-binding_N"/>
    <property type="match status" value="1"/>
</dbReference>
<evidence type="ECO:0000259" key="1">
    <source>
        <dbReference type="Pfam" id="PF07299"/>
    </source>
</evidence>
<keyword evidence="4" id="KW-1185">Reference proteome</keyword>
<reference evidence="3 4" key="1">
    <citation type="submission" date="2020-08" db="EMBL/GenBank/DDBJ databases">
        <title>Genomic Encyclopedia of Type Strains, Phase III (KMG-III): the genomes of soil and plant-associated and newly described type strains.</title>
        <authorList>
            <person name="Whitman W."/>
        </authorList>
    </citation>
    <scope>NUCLEOTIDE SEQUENCE [LARGE SCALE GENOMIC DNA]</scope>
    <source>
        <strain evidence="3 4">CECT 8234</strain>
    </source>
</reference>
<name>A0A7W5CA17_9BACL</name>
<dbReference type="InterPro" id="IPR010841">
    <property type="entry name" value="EF-G-binding_N"/>
</dbReference>
<feature type="domain" description="Elongation factor G-binding protein C-terminal treble-clef zinc-finger" evidence="2">
    <location>
        <begin position="101"/>
        <end position="200"/>
    </location>
</feature>
<dbReference type="InterPro" id="IPR032330">
    <property type="entry name" value="EF-G-binding_C"/>
</dbReference>
<evidence type="ECO:0000259" key="2">
    <source>
        <dbReference type="Pfam" id="PF16571"/>
    </source>
</evidence>
<evidence type="ECO:0000313" key="3">
    <source>
        <dbReference type="EMBL" id="MBB3153772.1"/>
    </source>
</evidence>
<gene>
    <name evidence="3" type="ORF">FHS16_003847</name>
</gene>
<dbReference type="EMBL" id="JACHXW010000012">
    <property type="protein sequence ID" value="MBB3153772.1"/>
    <property type="molecule type" value="Genomic_DNA"/>
</dbReference>
<dbReference type="Proteomes" id="UP000518605">
    <property type="component" value="Unassembled WGS sequence"/>
</dbReference>
<dbReference type="AlphaFoldDB" id="A0A7W5CA17"/>
<dbReference type="CDD" id="cd16342">
    <property type="entry name" value="FusC_FusB"/>
    <property type="match status" value="1"/>
</dbReference>
<evidence type="ECO:0008006" key="5">
    <source>
        <dbReference type="Google" id="ProtNLM"/>
    </source>
</evidence>
<sequence length="218" mass="24733">MIQPFIRNHQFNVVKKQTNLLQTACNTVSDPRVVDAVRSSTVAKIIEAFPHAKELELLSLTKLSALKKTEEFQHYLHALEAQMMEWTPVTAAQIKKLFPKVKKLKLPDLTSYDYRYLTYLGWTDVAANRMFLLYRQDEQLIGIEGRMTPVHKKGVCFLCNRHAEVALFSAVTKFKPANASPDYYKAIGNYMCVSSEACNSHIADVTALEKFIGVVMGK</sequence>
<dbReference type="InterPro" id="IPR038344">
    <property type="entry name" value="EF-G_N_sf"/>
</dbReference>
<dbReference type="RefSeq" id="WP_183566012.1">
    <property type="nucleotide sequence ID" value="NZ_CBCSLB010000012.1"/>
</dbReference>
<dbReference type="Pfam" id="PF16571">
    <property type="entry name" value="FBP_C"/>
    <property type="match status" value="1"/>
</dbReference>
<organism evidence="3 4">
    <name type="scientific">Paenibacillus endophyticus</name>
    <dbReference type="NCBI Taxonomy" id="1294268"/>
    <lineage>
        <taxon>Bacteria</taxon>
        <taxon>Bacillati</taxon>
        <taxon>Bacillota</taxon>
        <taxon>Bacilli</taxon>
        <taxon>Bacillales</taxon>
        <taxon>Paenibacillaceae</taxon>
        <taxon>Paenibacillus</taxon>
    </lineage>
</organism>
<protein>
    <recommendedName>
        <fullName evidence="5">Elongation factor G-binding protein</fullName>
    </recommendedName>
</protein>
<accession>A0A7W5CA17</accession>
<feature type="domain" description="Elongation factor G-binding protein N-terminal" evidence="1">
    <location>
        <begin position="5"/>
        <end position="82"/>
    </location>
</feature>
<dbReference type="Gene3D" id="1.20.1280.250">
    <property type="match status" value="1"/>
</dbReference>
<comment type="caution">
    <text evidence="3">The sequence shown here is derived from an EMBL/GenBank/DDBJ whole genome shotgun (WGS) entry which is preliminary data.</text>
</comment>
<proteinExistence type="predicted"/>
<evidence type="ECO:0000313" key="4">
    <source>
        <dbReference type="Proteomes" id="UP000518605"/>
    </source>
</evidence>